<dbReference type="InterPro" id="IPR050832">
    <property type="entry name" value="Bact_Acetyltransf"/>
</dbReference>
<evidence type="ECO:0000256" key="3">
    <source>
        <dbReference type="SAM" id="MobiDB-lite"/>
    </source>
</evidence>
<dbReference type="PROSITE" id="PS51186">
    <property type="entry name" value="GNAT"/>
    <property type="match status" value="1"/>
</dbReference>
<evidence type="ECO:0000313" key="5">
    <source>
        <dbReference type="EMBL" id="PRZ06929.1"/>
    </source>
</evidence>
<dbReference type="Pfam" id="PF00583">
    <property type="entry name" value="Acetyltransf_1"/>
    <property type="match status" value="1"/>
</dbReference>
<organism evidence="5 6">
    <name type="scientific">Isoptericola halotolerans</name>
    <dbReference type="NCBI Taxonomy" id="300560"/>
    <lineage>
        <taxon>Bacteria</taxon>
        <taxon>Bacillati</taxon>
        <taxon>Actinomycetota</taxon>
        <taxon>Actinomycetes</taxon>
        <taxon>Micrococcales</taxon>
        <taxon>Promicromonosporaceae</taxon>
        <taxon>Isoptericola</taxon>
    </lineage>
</organism>
<protein>
    <submittedName>
        <fullName evidence="5">Ribosomal protein S18 acetylase RimI-like enzyme</fullName>
    </submittedName>
</protein>
<keyword evidence="6" id="KW-1185">Reference proteome</keyword>
<reference evidence="5 6" key="1">
    <citation type="submission" date="2018-03" db="EMBL/GenBank/DDBJ databases">
        <title>Comparative analysis of microorganisms from saline springs in Andes Mountain Range, Colombia.</title>
        <authorList>
            <person name="Rubin E."/>
        </authorList>
    </citation>
    <scope>NUCLEOTIDE SEQUENCE [LARGE SCALE GENOMIC DNA]</scope>
    <source>
        <strain evidence="5 6">CG 23</strain>
    </source>
</reference>
<dbReference type="InterPro" id="IPR016181">
    <property type="entry name" value="Acyl_CoA_acyltransferase"/>
</dbReference>
<gene>
    <name evidence="5" type="ORF">BCL65_10568</name>
</gene>
<accession>A0ABX5EE07</accession>
<evidence type="ECO:0000256" key="2">
    <source>
        <dbReference type="ARBA" id="ARBA00023315"/>
    </source>
</evidence>
<evidence type="ECO:0000256" key="1">
    <source>
        <dbReference type="ARBA" id="ARBA00022679"/>
    </source>
</evidence>
<dbReference type="PANTHER" id="PTHR43877">
    <property type="entry name" value="AMINOALKYLPHOSPHONATE N-ACETYLTRANSFERASE-RELATED-RELATED"/>
    <property type="match status" value="1"/>
</dbReference>
<dbReference type="InterPro" id="IPR000182">
    <property type="entry name" value="GNAT_dom"/>
</dbReference>
<proteinExistence type="predicted"/>
<comment type="caution">
    <text evidence="5">The sequence shown here is derived from an EMBL/GenBank/DDBJ whole genome shotgun (WGS) entry which is preliminary data.</text>
</comment>
<evidence type="ECO:0000313" key="6">
    <source>
        <dbReference type="Proteomes" id="UP000239895"/>
    </source>
</evidence>
<sequence>MWSRTPLSPTVCHDGAMSDTTAVPDGAAGGASAPDKSTRIALVTDDQAGELLTLRRAAFVSEAQLYDDPHIPPLTQTLAELREDMARDDIVTIGAWEGHRLVGSIRVEVEGPKATLGRLAVAPDQQGKGLGTTLMFAILNYLPEHVTEIWAFTGKDSKHNLALYTKHGYEAQYDEAAGQLTMTYLRRVLHAVDAQPVDDSAAGSSADRP</sequence>
<dbReference type="Gene3D" id="3.40.630.30">
    <property type="match status" value="1"/>
</dbReference>
<dbReference type="Proteomes" id="UP000239895">
    <property type="component" value="Unassembled WGS sequence"/>
</dbReference>
<feature type="region of interest" description="Disordered" evidence="3">
    <location>
        <begin position="1"/>
        <end position="35"/>
    </location>
</feature>
<keyword evidence="2" id="KW-0012">Acyltransferase</keyword>
<dbReference type="CDD" id="cd04301">
    <property type="entry name" value="NAT_SF"/>
    <property type="match status" value="1"/>
</dbReference>
<dbReference type="SUPFAM" id="SSF55729">
    <property type="entry name" value="Acyl-CoA N-acyltransferases (Nat)"/>
    <property type="match status" value="1"/>
</dbReference>
<feature type="domain" description="N-acetyltransferase" evidence="4">
    <location>
        <begin position="49"/>
        <end position="187"/>
    </location>
</feature>
<name>A0ABX5EE07_9MICO</name>
<dbReference type="EMBL" id="PVTX01000005">
    <property type="protein sequence ID" value="PRZ06929.1"/>
    <property type="molecule type" value="Genomic_DNA"/>
</dbReference>
<keyword evidence="1" id="KW-0808">Transferase</keyword>
<evidence type="ECO:0000259" key="4">
    <source>
        <dbReference type="PROSITE" id="PS51186"/>
    </source>
</evidence>